<accession>A0A517SBK3</accession>
<dbReference type="EMBL" id="CP036271">
    <property type="protein sequence ID" value="QDT53503.1"/>
    <property type="molecule type" value="Genomic_DNA"/>
</dbReference>
<dbReference type="Pfam" id="PF07642">
    <property type="entry name" value="BBP2"/>
    <property type="match status" value="1"/>
</dbReference>
<organism evidence="2 3">
    <name type="scientific">Caulifigura coniformis</name>
    <dbReference type="NCBI Taxonomy" id="2527983"/>
    <lineage>
        <taxon>Bacteria</taxon>
        <taxon>Pseudomonadati</taxon>
        <taxon>Planctomycetota</taxon>
        <taxon>Planctomycetia</taxon>
        <taxon>Planctomycetales</taxon>
        <taxon>Planctomycetaceae</taxon>
        <taxon>Caulifigura</taxon>
    </lineage>
</organism>
<dbReference type="OrthoDB" id="9775763at2"/>
<evidence type="ECO:0008006" key="4">
    <source>
        <dbReference type="Google" id="ProtNLM"/>
    </source>
</evidence>
<gene>
    <name evidence="2" type="ORF">Pan44_15250</name>
</gene>
<dbReference type="InParanoid" id="A0A517SBK3"/>
<feature type="chain" id="PRO_5022195798" description="Porin" evidence="1">
    <location>
        <begin position="26"/>
        <end position="470"/>
    </location>
</feature>
<dbReference type="AlphaFoldDB" id="A0A517SBK3"/>
<evidence type="ECO:0000313" key="2">
    <source>
        <dbReference type="EMBL" id="QDT53503.1"/>
    </source>
</evidence>
<keyword evidence="1" id="KW-0732">Signal</keyword>
<evidence type="ECO:0000313" key="3">
    <source>
        <dbReference type="Proteomes" id="UP000315700"/>
    </source>
</evidence>
<name>A0A517SBK3_9PLAN</name>
<dbReference type="InterPro" id="IPR011486">
    <property type="entry name" value="BBP2"/>
</dbReference>
<evidence type="ECO:0000256" key="1">
    <source>
        <dbReference type="SAM" id="SignalP"/>
    </source>
</evidence>
<reference evidence="2 3" key="1">
    <citation type="submission" date="2019-02" db="EMBL/GenBank/DDBJ databases">
        <title>Deep-cultivation of Planctomycetes and their phenomic and genomic characterization uncovers novel biology.</title>
        <authorList>
            <person name="Wiegand S."/>
            <person name="Jogler M."/>
            <person name="Boedeker C."/>
            <person name="Pinto D."/>
            <person name="Vollmers J."/>
            <person name="Rivas-Marin E."/>
            <person name="Kohn T."/>
            <person name="Peeters S.H."/>
            <person name="Heuer A."/>
            <person name="Rast P."/>
            <person name="Oberbeckmann S."/>
            <person name="Bunk B."/>
            <person name="Jeske O."/>
            <person name="Meyerdierks A."/>
            <person name="Storesund J.E."/>
            <person name="Kallscheuer N."/>
            <person name="Luecker S."/>
            <person name="Lage O.M."/>
            <person name="Pohl T."/>
            <person name="Merkel B.J."/>
            <person name="Hornburger P."/>
            <person name="Mueller R.-W."/>
            <person name="Bruemmer F."/>
            <person name="Labrenz M."/>
            <person name="Spormann A.M."/>
            <person name="Op den Camp H."/>
            <person name="Overmann J."/>
            <person name="Amann R."/>
            <person name="Jetten M.S.M."/>
            <person name="Mascher T."/>
            <person name="Medema M.H."/>
            <person name="Devos D.P."/>
            <person name="Kaster A.-K."/>
            <person name="Ovreas L."/>
            <person name="Rohde M."/>
            <person name="Galperin M.Y."/>
            <person name="Jogler C."/>
        </authorList>
    </citation>
    <scope>NUCLEOTIDE SEQUENCE [LARGE SCALE GENOMIC DNA]</scope>
    <source>
        <strain evidence="2 3">Pan44</strain>
    </source>
</reference>
<feature type="signal peptide" evidence="1">
    <location>
        <begin position="1"/>
        <end position="25"/>
    </location>
</feature>
<keyword evidence="3" id="KW-1185">Reference proteome</keyword>
<protein>
    <recommendedName>
        <fullName evidence="4">Porin</fullName>
    </recommendedName>
</protein>
<sequence length="470" mass="51276" precursor="true">MLKFSRKACLLAAGVSMGWSWAPLAAADIRLADRADLVFADDSSEMSLTLVDDQRKMCRQQERAWKQAQKDAAKAQKAQEKCNAKAQREACKGQGGGFTERVGGLCSGAGDMFTGELGDPFTINSLLWDTDCEEPCFTVGGWTQVGYHNDNDGAFNTRPDKFNLHQQWFFIEKVADGSDGIGFGGRIDAVYGQDGPNTQAFGNDPGRYDFSDDFNFGAQYGWAIPQAYAQVAYENLSVKIGHFFTLQGYEVVAATGNFFYSHALSMNYIEPFTHTGALATYTVNDQVELYGGWVAGWDSGFDRFNGATAWHGGIKVSPMENMSFVYTSTAGNLGWIGDGYSQTLLLTTNITDDLTSVIGSDYVRTNQGVYPAGAPSGDTFHAISAYNYLLYQVTDRTGVGMRNEWTKVDGISYNSFTAGLNFKPHANVVIRPEYRYNYSAAGDNMPAGGRNPLGIGVNESIVGIDAVVTY</sequence>
<dbReference type="KEGG" id="ccos:Pan44_15250"/>
<dbReference type="Proteomes" id="UP000315700">
    <property type="component" value="Chromosome"/>
</dbReference>
<proteinExistence type="predicted"/>
<dbReference type="RefSeq" id="WP_145028760.1">
    <property type="nucleotide sequence ID" value="NZ_CP036271.1"/>
</dbReference>